<comment type="caution">
    <text evidence="1">The sequence shown here is derived from an EMBL/GenBank/DDBJ whole genome shotgun (WGS) entry which is preliminary data.</text>
</comment>
<evidence type="ECO:0000313" key="2">
    <source>
        <dbReference type="Proteomes" id="UP001055811"/>
    </source>
</evidence>
<reference evidence="2" key="1">
    <citation type="journal article" date="2022" name="Mol. Ecol. Resour.">
        <title>The genomes of chicory, endive, great burdock and yacon provide insights into Asteraceae palaeo-polyploidization history and plant inulin production.</title>
        <authorList>
            <person name="Fan W."/>
            <person name="Wang S."/>
            <person name="Wang H."/>
            <person name="Wang A."/>
            <person name="Jiang F."/>
            <person name="Liu H."/>
            <person name="Zhao H."/>
            <person name="Xu D."/>
            <person name="Zhang Y."/>
        </authorList>
    </citation>
    <scope>NUCLEOTIDE SEQUENCE [LARGE SCALE GENOMIC DNA]</scope>
    <source>
        <strain evidence="2">cv. Punajuju</strain>
    </source>
</reference>
<dbReference type="Proteomes" id="UP001055811">
    <property type="component" value="Linkage Group LG01"/>
</dbReference>
<sequence length="129" mass="14201">MAVAIALRKFPASEEIEEKNGFIYTRDLGAEEVGLQPVCACNYWRALRSLVILTIDSFIGRGCPMKAHKLSLNENPPKNHSHGQPPLPHSKNAMIMLAVAGAWLSSLLPPRVLISRSATYLGGIYLLEF</sequence>
<gene>
    <name evidence="1" type="ORF">L2E82_00942</name>
</gene>
<proteinExistence type="predicted"/>
<accession>A0ACB9GXH5</accession>
<reference evidence="1 2" key="2">
    <citation type="journal article" date="2022" name="Mol. Ecol. Resour.">
        <title>The genomes of chicory, endive, great burdock and yacon provide insights into Asteraceae paleo-polyploidization history and plant inulin production.</title>
        <authorList>
            <person name="Fan W."/>
            <person name="Wang S."/>
            <person name="Wang H."/>
            <person name="Wang A."/>
            <person name="Jiang F."/>
            <person name="Liu H."/>
            <person name="Zhao H."/>
            <person name="Xu D."/>
            <person name="Zhang Y."/>
        </authorList>
    </citation>
    <scope>NUCLEOTIDE SEQUENCE [LARGE SCALE GENOMIC DNA]</scope>
    <source>
        <strain evidence="2">cv. Punajuju</strain>
        <tissue evidence="1">Leaves</tissue>
    </source>
</reference>
<evidence type="ECO:0000313" key="1">
    <source>
        <dbReference type="EMBL" id="KAI3788205.1"/>
    </source>
</evidence>
<name>A0ACB9GXH5_CICIN</name>
<dbReference type="EMBL" id="CM042009">
    <property type="protein sequence ID" value="KAI3788205.1"/>
    <property type="molecule type" value="Genomic_DNA"/>
</dbReference>
<keyword evidence="2" id="KW-1185">Reference proteome</keyword>
<organism evidence="1 2">
    <name type="scientific">Cichorium intybus</name>
    <name type="common">Chicory</name>
    <dbReference type="NCBI Taxonomy" id="13427"/>
    <lineage>
        <taxon>Eukaryota</taxon>
        <taxon>Viridiplantae</taxon>
        <taxon>Streptophyta</taxon>
        <taxon>Embryophyta</taxon>
        <taxon>Tracheophyta</taxon>
        <taxon>Spermatophyta</taxon>
        <taxon>Magnoliopsida</taxon>
        <taxon>eudicotyledons</taxon>
        <taxon>Gunneridae</taxon>
        <taxon>Pentapetalae</taxon>
        <taxon>asterids</taxon>
        <taxon>campanulids</taxon>
        <taxon>Asterales</taxon>
        <taxon>Asteraceae</taxon>
        <taxon>Cichorioideae</taxon>
        <taxon>Cichorieae</taxon>
        <taxon>Cichoriinae</taxon>
        <taxon>Cichorium</taxon>
    </lineage>
</organism>
<protein>
    <submittedName>
        <fullName evidence="1">Uncharacterized protein</fullName>
    </submittedName>
</protein>